<proteinExistence type="inferred from homology"/>
<dbReference type="Gene3D" id="1.10.10.60">
    <property type="entry name" value="Homeodomain-like"/>
    <property type="match status" value="1"/>
</dbReference>
<organism evidence="6 7">
    <name type="scientific">Oceanicoccus sagamiensis</name>
    <dbReference type="NCBI Taxonomy" id="716816"/>
    <lineage>
        <taxon>Bacteria</taxon>
        <taxon>Pseudomonadati</taxon>
        <taxon>Pseudomonadota</taxon>
        <taxon>Gammaproteobacteria</taxon>
        <taxon>Cellvibrionales</taxon>
        <taxon>Spongiibacteraceae</taxon>
        <taxon>Oceanicoccus</taxon>
    </lineage>
</organism>
<dbReference type="Pfam" id="PF02954">
    <property type="entry name" value="HTH_8"/>
    <property type="match status" value="1"/>
</dbReference>
<evidence type="ECO:0000259" key="5">
    <source>
        <dbReference type="Pfam" id="PF02954"/>
    </source>
</evidence>
<reference evidence="6 7" key="1">
    <citation type="submission" date="2016-11" db="EMBL/GenBank/DDBJ databases">
        <title>Trade-off between light-utilization and light-protection in marine flavobacteria.</title>
        <authorList>
            <person name="Kumagai Y."/>
        </authorList>
    </citation>
    <scope>NUCLEOTIDE SEQUENCE [LARGE SCALE GENOMIC DNA]</scope>
    <source>
        <strain evidence="6 7">NBRC 107125</strain>
    </source>
</reference>
<evidence type="ECO:0000256" key="1">
    <source>
        <dbReference type="ARBA" id="ARBA00008559"/>
    </source>
</evidence>
<evidence type="ECO:0000256" key="2">
    <source>
        <dbReference type="ARBA" id="ARBA00023125"/>
    </source>
</evidence>
<dbReference type="OrthoDB" id="9802388at2"/>
<dbReference type="PANTHER" id="PTHR47918">
    <property type="entry name" value="DNA-BINDING PROTEIN FIS"/>
    <property type="match status" value="1"/>
</dbReference>
<dbReference type="STRING" id="716816.BST96_05085"/>
<comment type="similarity">
    <text evidence="1">Belongs to the transcriptional regulatory Fis family.</text>
</comment>
<dbReference type="InterPro" id="IPR050207">
    <property type="entry name" value="Trans_regulatory_Fis"/>
</dbReference>
<gene>
    <name evidence="6" type="ORF">BST96_05085</name>
</gene>
<dbReference type="AlphaFoldDB" id="A0A1X9NR76"/>
<feature type="region of interest" description="Disordered" evidence="4">
    <location>
        <begin position="1"/>
        <end position="20"/>
    </location>
</feature>
<keyword evidence="2" id="KW-0238">DNA-binding</keyword>
<dbReference type="Proteomes" id="UP000193450">
    <property type="component" value="Chromosome"/>
</dbReference>
<evidence type="ECO:0000256" key="4">
    <source>
        <dbReference type="SAM" id="MobiDB-lite"/>
    </source>
</evidence>
<dbReference type="InterPro" id="IPR009057">
    <property type="entry name" value="Homeodomain-like_sf"/>
</dbReference>
<feature type="domain" description="DNA binding HTH" evidence="5">
    <location>
        <begin position="56"/>
        <end position="96"/>
    </location>
</feature>
<dbReference type="GO" id="GO:0006355">
    <property type="term" value="P:regulation of DNA-templated transcription"/>
    <property type="evidence" value="ECO:0007669"/>
    <property type="project" value="InterPro"/>
</dbReference>
<evidence type="ECO:0000256" key="3">
    <source>
        <dbReference type="ARBA" id="ARBA00029540"/>
    </source>
</evidence>
<dbReference type="KEGG" id="osg:BST96_05085"/>
<keyword evidence="7" id="KW-1185">Reference proteome</keyword>
<dbReference type="NCBIfam" id="NF001659">
    <property type="entry name" value="PRK00430.1"/>
    <property type="match status" value="1"/>
</dbReference>
<dbReference type="InterPro" id="IPR005412">
    <property type="entry name" value="Fis_DNA-bd"/>
</dbReference>
<dbReference type="PIRSF" id="PIRSF002097">
    <property type="entry name" value="DNA-binding_Fis"/>
    <property type="match status" value="1"/>
</dbReference>
<accession>A0A1X9NR76</accession>
<dbReference type="PRINTS" id="PR01590">
    <property type="entry name" value="HTHFIS"/>
</dbReference>
<dbReference type="SUPFAM" id="SSF46689">
    <property type="entry name" value="Homeodomain-like"/>
    <property type="match status" value="1"/>
</dbReference>
<evidence type="ECO:0000313" key="6">
    <source>
        <dbReference type="EMBL" id="ARN76303.1"/>
    </source>
</evidence>
<dbReference type="GO" id="GO:0043565">
    <property type="term" value="F:sequence-specific DNA binding"/>
    <property type="evidence" value="ECO:0007669"/>
    <property type="project" value="InterPro"/>
</dbReference>
<protein>
    <recommendedName>
        <fullName evidence="3">Putative Fis-like DNA-binding protein</fullName>
    </recommendedName>
</protein>
<dbReference type="PRINTS" id="PR01591">
    <property type="entry name" value="DNABINDNGFIS"/>
</dbReference>
<dbReference type="EMBL" id="CP019343">
    <property type="protein sequence ID" value="ARN76303.1"/>
    <property type="molecule type" value="Genomic_DNA"/>
</dbReference>
<dbReference type="PANTHER" id="PTHR47918:SF1">
    <property type="entry name" value="DNA-BINDING PROTEIN FIS"/>
    <property type="match status" value="1"/>
</dbReference>
<name>A0A1X9NR76_9GAMM</name>
<dbReference type="RefSeq" id="WP_085760476.1">
    <property type="nucleotide sequence ID" value="NZ_CP019343.1"/>
</dbReference>
<evidence type="ECO:0000313" key="7">
    <source>
        <dbReference type="Proteomes" id="UP000193450"/>
    </source>
</evidence>
<dbReference type="InterPro" id="IPR002197">
    <property type="entry name" value="HTH_Fis"/>
</dbReference>
<sequence length="99" mass="11225">MVSDFDQTEQDVQKQHLTNAPVAQAQTLRDSVSIALNNYFAHLEGQDVTDVYEMVLSEVEAPLLEEVMKYTRNNQTKASILLGLNRGTLRKKLKQYGLL</sequence>